<name>A0AAX4HKI6_9BACT</name>
<keyword evidence="3" id="KW-1185">Reference proteome</keyword>
<feature type="transmembrane region" description="Helical" evidence="1">
    <location>
        <begin position="34"/>
        <end position="55"/>
    </location>
</feature>
<keyword evidence="1" id="KW-0472">Membrane</keyword>
<reference evidence="2 3" key="1">
    <citation type="submission" date="2023-11" db="EMBL/GenBank/DDBJ databases">
        <title>Peredibacter starrii A3.12.</title>
        <authorList>
            <person name="Mitchell R.J."/>
        </authorList>
    </citation>
    <scope>NUCLEOTIDE SEQUENCE [LARGE SCALE GENOMIC DNA]</scope>
    <source>
        <strain evidence="2 3">A3.12</strain>
    </source>
</reference>
<dbReference type="AlphaFoldDB" id="A0AAX4HKI6"/>
<accession>A0AAX4HKI6</accession>
<dbReference type="KEGG" id="psti:SOO65_12630"/>
<evidence type="ECO:0000313" key="3">
    <source>
        <dbReference type="Proteomes" id="UP001324634"/>
    </source>
</evidence>
<feature type="transmembrane region" description="Helical" evidence="1">
    <location>
        <begin position="67"/>
        <end position="88"/>
    </location>
</feature>
<organism evidence="2 3">
    <name type="scientific">Peredibacter starrii</name>
    <dbReference type="NCBI Taxonomy" id="28202"/>
    <lineage>
        <taxon>Bacteria</taxon>
        <taxon>Pseudomonadati</taxon>
        <taxon>Bdellovibrionota</taxon>
        <taxon>Bacteriovoracia</taxon>
        <taxon>Bacteriovoracales</taxon>
        <taxon>Bacteriovoracaceae</taxon>
        <taxon>Peredibacter</taxon>
    </lineage>
</organism>
<dbReference type="RefSeq" id="WP_321390411.1">
    <property type="nucleotide sequence ID" value="NZ_CP139487.1"/>
</dbReference>
<keyword evidence="1" id="KW-0812">Transmembrane</keyword>
<protein>
    <submittedName>
        <fullName evidence="2">Uncharacterized protein</fullName>
    </submittedName>
</protein>
<gene>
    <name evidence="2" type="ORF">SOO65_12630</name>
</gene>
<proteinExistence type="predicted"/>
<dbReference type="EMBL" id="CP139487">
    <property type="protein sequence ID" value="WPU63534.1"/>
    <property type="molecule type" value="Genomic_DNA"/>
</dbReference>
<dbReference type="Proteomes" id="UP001324634">
    <property type="component" value="Chromosome"/>
</dbReference>
<evidence type="ECO:0000313" key="2">
    <source>
        <dbReference type="EMBL" id="WPU63534.1"/>
    </source>
</evidence>
<sequence>MGEIVGPLIFVLFAEFGVKRMIHAFDLTGPRTPAYAMLGYIILAAMFACLSFYLSSKLFIQSETFQLLNLIFTPLLLGVLMALKGKWLRRNEEEIIRLDTFWYGLVFGIVFVMIRYLALRSYEI</sequence>
<evidence type="ECO:0000256" key="1">
    <source>
        <dbReference type="SAM" id="Phobius"/>
    </source>
</evidence>
<feature type="transmembrane region" description="Helical" evidence="1">
    <location>
        <begin position="100"/>
        <end position="118"/>
    </location>
</feature>
<keyword evidence="1" id="KW-1133">Transmembrane helix</keyword>